<reference evidence="8" key="1">
    <citation type="submission" date="2018-05" db="EMBL/GenBank/DDBJ databases">
        <authorList>
            <person name="Lanie J.A."/>
            <person name="Ng W.-L."/>
            <person name="Kazmierczak K.M."/>
            <person name="Andrzejewski T.M."/>
            <person name="Davidsen T.M."/>
            <person name="Wayne K.J."/>
            <person name="Tettelin H."/>
            <person name="Glass J.I."/>
            <person name="Rusch D."/>
            <person name="Podicherti R."/>
            <person name="Tsui H.-C.T."/>
            <person name="Winkler M.E."/>
        </authorList>
    </citation>
    <scope>NUCLEOTIDE SEQUENCE</scope>
</reference>
<dbReference type="GO" id="GO:0006412">
    <property type="term" value="P:translation"/>
    <property type="evidence" value="ECO:0007669"/>
    <property type="project" value="InterPro"/>
</dbReference>
<sequence>MAKEIDLIVESRDISGTSNARRMRHAGMVPAVIYGAAKETLHLAIDHNQLLRKLANESFLNSILTIKIGNQEESVLVKDIQVHPAKKQVMHLDLQRVKSDVVIRVSIPLQFINEDQAEGVKLEGGTVTALMNEVEVSCLPKDLPEKLEVDVINLKLDDMLYLEDIELPEGVELPQLTQEEPVNDPIVAVRLLRIAEEEIEPEVDEEGLEEGEEGEEGVEAAEGEESAEATSEGDTEENKEEG</sequence>
<dbReference type="Pfam" id="PF14693">
    <property type="entry name" value="Ribosomal_TL5_C"/>
    <property type="match status" value="1"/>
</dbReference>
<feature type="domain" description="Large ribosomal subunit protein bL25 L25" evidence="6">
    <location>
        <begin position="9"/>
        <end position="94"/>
    </location>
</feature>
<dbReference type="InterPro" id="IPR020056">
    <property type="entry name" value="Rbsml_bL25/Gln-tRNA_synth_N"/>
</dbReference>
<evidence type="ECO:0000256" key="3">
    <source>
        <dbReference type="ARBA" id="ARBA00022980"/>
    </source>
</evidence>
<accession>A0A381MYG8</accession>
<dbReference type="InterPro" id="IPR029751">
    <property type="entry name" value="Ribosomal_L25_dom"/>
</dbReference>
<dbReference type="InterPro" id="IPR020930">
    <property type="entry name" value="Ribosomal_uL5_bac-type"/>
</dbReference>
<dbReference type="CDD" id="cd00495">
    <property type="entry name" value="Ribosomal_L25_TL5_CTC"/>
    <property type="match status" value="1"/>
</dbReference>
<dbReference type="NCBIfam" id="TIGR00731">
    <property type="entry name" value="bL25_bact_ctc"/>
    <property type="match status" value="1"/>
</dbReference>
<evidence type="ECO:0000256" key="4">
    <source>
        <dbReference type="ARBA" id="ARBA00023274"/>
    </source>
</evidence>
<evidence type="ECO:0000313" key="8">
    <source>
        <dbReference type="EMBL" id="SUZ47382.1"/>
    </source>
</evidence>
<dbReference type="HAMAP" id="MF_01334">
    <property type="entry name" value="Ribosomal_bL25_CTC"/>
    <property type="match status" value="1"/>
</dbReference>
<evidence type="ECO:0000256" key="5">
    <source>
        <dbReference type="SAM" id="MobiDB-lite"/>
    </source>
</evidence>
<dbReference type="Gene3D" id="2.40.240.10">
    <property type="entry name" value="Ribosomal Protein L25, Chain P"/>
    <property type="match status" value="1"/>
</dbReference>
<dbReference type="InterPro" id="IPR037121">
    <property type="entry name" value="Ribosomal_bL25_C"/>
</dbReference>
<dbReference type="InterPro" id="IPR020057">
    <property type="entry name" value="Ribosomal_bL25_b-dom"/>
</dbReference>
<keyword evidence="1" id="KW-0699">rRNA-binding</keyword>
<dbReference type="InterPro" id="IPR001021">
    <property type="entry name" value="Ribosomal_bL25_long"/>
</dbReference>
<dbReference type="GO" id="GO:0022625">
    <property type="term" value="C:cytosolic large ribosomal subunit"/>
    <property type="evidence" value="ECO:0007669"/>
    <property type="project" value="TreeGrafter"/>
</dbReference>
<dbReference type="PANTHER" id="PTHR33284:SF1">
    <property type="entry name" value="RIBOSOMAL PROTEIN L25_GLN-TRNA SYNTHETASE, ANTI-CODON-BINDING DOMAIN-CONTAINING PROTEIN"/>
    <property type="match status" value="1"/>
</dbReference>
<dbReference type="Pfam" id="PF01386">
    <property type="entry name" value="Ribosomal_L25p"/>
    <property type="match status" value="1"/>
</dbReference>
<dbReference type="PANTHER" id="PTHR33284">
    <property type="entry name" value="RIBOSOMAL PROTEIN L25/GLN-TRNA SYNTHETASE, ANTI-CODON-BINDING DOMAIN-CONTAINING PROTEIN"/>
    <property type="match status" value="1"/>
</dbReference>
<name>A0A381MYG8_9ZZZZ</name>
<dbReference type="NCBIfam" id="NF004130">
    <property type="entry name" value="PRK05618.1-5"/>
    <property type="match status" value="1"/>
</dbReference>
<protein>
    <submittedName>
        <fullName evidence="8">Uncharacterized protein</fullName>
    </submittedName>
</protein>
<evidence type="ECO:0000256" key="1">
    <source>
        <dbReference type="ARBA" id="ARBA00022730"/>
    </source>
</evidence>
<feature type="domain" description="Large ribosomal subunit protein bL25 beta" evidence="7">
    <location>
        <begin position="103"/>
        <end position="186"/>
    </location>
</feature>
<dbReference type="NCBIfam" id="NF004128">
    <property type="entry name" value="PRK05618.1-2"/>
    <property type="match status" value="1"/>
</dbReference>
<evidence type="ECO:0000256" key="2">
    <source>
        <dbReference type="ARBA" id="ARBA00022884"/>
    </source>
</evidence>
<dbReference type="InterPro" id="IPR011035">
    <property type="entry name" value="Ribosomal_bL25/Gln-tRNA_synth"/>
</dbReference>
<dbReference type="SUPFAM" id="SSF50715">
    <property type="entry name" value="Ribosomal protein L25-like"/>
    <property type="match status" value="1"/>
</dbReference>
<dbReference type="GO" id="GO:0008097">
    <property type="term" value="F:5S rRNA binding"/>
    <property type="evidence" value="ECO:0007669"/>
    <property type="project" value="InterPro"/>
</dbReference>
<dbReference type="GO" id="GO:0003735">
    <property type="term" value="F:structural constituent of ribosome"/>
    <property type="evidence" value="ECO:0007669"/>
    <property type="project" value="InterPro"/>
</dbReference>
<gene>
    <name evidence="8" type="ORF">METZ01_LOCUS236</name>
</gene>
<keyword evidence="2" id="KW-0694">RNA-binding</keyword>
<dbReference type="AlphaFoldDB" id="A0A381MYG8"/>
<proteinExistence type="inferred from homology"/>
<keyword evidence="4" id="KW-0687">Ribonucleoprotein</keyword>
<evidence type="ECO:0000259" key="7">
    <source>
        <dbReference type="Pfam" id="PF14693"/>
    </source>
</evidence>
<feature type="region of interest" description="Disordered" evidence="5">
    <location>
        <begin position="198"/>
        <end position="242"/>
    </location>
</feature>
<dbReference type="NCBIfam" id="NF004612">
    <property type="entry name" value="PRK05943.1"/>
    <property type="match status" value="1"/>
</dbReference>
<dbReference type="Gene3D" id="2.170.120.20">
    <property type="entry name" value="Ribosomal protein L25, beta domain"/>
    <property type="match status" value="1"/>
</dbReference>
<organism evidence="8">
    <name type="scientific">marine metagenome</name>
    <dbReference type="NCBI Taxonomy" id="408172"/>
    <lineage>
        <taxon>unclassified sequences</taxon>
        <taxon>metagenomes</taxon>
        <taxon>ecological metagenomes</taxon>
    </lineage>
</organism>
<evidence type="ECO:0000259" key="6">
    <source>
        <dbReference type="Pfam" id="PF01386"/>
    </source>
</evidence>
<keyword evidence="3" id="KW-0689">Ribosomal protein</keyword>
<dbReference type="EMBL" id="UINC01000012">
    <property type="protein sequence ID" value="SUZ47382.1"/>
    <property type="molecule type" value="Genomic_DNA"/>
</dbReference>